<comment type="caution">
    <text evidence="5">The sequence shown here is derived from an EMBL/GenBank/DDBJ whole genome shotgun (WGS) entry which is preliminary data.</text>
</comment>
<organism evidence="5 6">
    <name type="scientific">Clavelina lepadiformis</name>
    <name type="common">Light-bulb sea squirt</name>
    <name type="synonym">Ascidia lepadiformis</name>
    <dbReference type="NCBI Taxonomy" id="159417"/>
    <lineage>
        <taxon>Eukaryota</taxon>
        <taxon>Metazoa</taxon>
        <taxon>Chordata</taxon>
        <taxon>Tunicata</taxon>
        <taxon>Ascidiacea</taxon>
        <taxon>Aplousobranchia</taxon>
        <taxon>Clavelinidae</taxon>
        <taxon>Clavelina</taxon>
    </lineage>
</organism>
<name>A0ABP0GRM0_CLALP</name>
<dbReference type="InterPro" id="IPR011009">
    <property type="entry name" value="Kinase-like_dom_sf"/>
</dbReference>
<dbReference type="EMBL" id="CAWYQH010000141">
    <property type="protein sequence ID" value="CAK8694374.1"/>
    <property type="molecule type" value="Genomic_DNA"/>
</dbReference>
<dbReference type="SUPFAM" id="SSF56112">
    <property type="entry name" value="Protein kinase-like (PK-like)"/>
    <property type="match status" value="1"/>
</dbReference>
<feature type="domain" description="Protein kinase" evidence="4">
    <location>
        <begin position="20"/>
        <end position="304"/>
    </location>
</feature>
<dbReference type="Proteomes" id="UP001642483">
    <property type="component" value="Unassembled WGS sequence"/>
</dbReference>
<dbReference type="Gene3D" id="1.10.510.10">
    <property type="entry name" value="Transferase(Phosphotransferase) domain 1"/>
    <property type="match status" value="1"/>
</dbReference>
<keyword evidence="6" id="KW-1185">Reference proteome</keyword>
<evidence type="ECO:0000256" key="2">
    <source>
        <dbReference type="ARBA" id="ARBA00022840"/>
    </source>
</evidence>
<dbReference type="PROSITE" id="PS00107">
    <property type="entry name" value="PROTEIN_KINASE_ATP"/>
    <property type="match status" value="1"/>
</dbReference>
<dbReference type="PANTHER" id="PTHR44329">
    <property type="entry name" value="SERINE/THREONINE-PROTEIN KINASE TNNI3K-RELATED"/>
    <property type="match status" value="1"/>
</dbReference>
<keyword evidence="2 3" id="KW-0067">ATP-binding</keyword>
<evidence type="ECO:0000313" key="6">
    <source>
        <dbReference type="Proteomes" id="UP001642483"/>
    </source>
</evidence>
<dbReference type="InterPro" id="IPR051681">
    <property type="entry name" value="Ser/Thr_Kinases-Pseudokinases"/>
</dbReference>
<dbReference type="SMART" id="SM00220">
    <property type="entry name" value="S_TKc"/>
    <property type="match status" value="1"/>
</dbReference>
<dbReference type="PROSITE" id="PS50011">
    <property type="entry name" value="PROTEIN_KINASE_DOM"/>
    <property type="match status" value="1"/>
</dbReference>
<gene>
    <name evidence="5" type="ORF">CVLEPA_LOCUS27745</name>
</gene>
<keyword evidence="1 3" id="KW-0547">Nucleotide-binding</keyword>
<dbReference type="InterPro" id="IPR000719">
    <property type="entry name" value="Prot_kinase_dom"/>
</dbReference>
<evidence type="ECO:0000256" key="1">
    <source>
        <dbReference type="ARBA" id="ARBA00022741"/>
    </source>
</evidence>
<feature type="binding site" evidence="3">
    <location>
        <position position="48"/>
    </location>
    <ligand>
        <name>ATP</name>
        <dbReference type="ChEBI" id="CHEBI:30616"/>
    </ligand>
</feature>
<dbReference type="PROSITE" id="PS00108">
    <property type="entry name" value="PROTEIN_KINASE_ST"/>
    <property type="match status" value="1"/>
</dbReference>
<proteinExistence type="predicted"/>
<dbReference type="InterPro" id="IPR008271">
    <property type="entry name" value="Ser/Thr_kinase_AS"/>
</dbReference>
<dbReference type="PANTHER" id="PTHR44329:SF291">
    <property type="entry name" value="PROTEIN KINASE DOMAIN-CONTAINING PROTEIN"/>
    <property type="match status" value="1"/>
</dbReference>
<evidence type="ECO:0000256" key="3">
    <source>
        <dbReference type="PROSITE-ProRule" id="PRU10141"/>
    </source>
</evidence>
<dbReference type="InterPro" id="IPR017441">
    <property type="entry name" value="Protein_kinase_ATP_BS"/>
</dbReference>
<sequence>MTEREPASIKYFVAKEILCNLTNNVLGRGGFGTVRLGHHQILGRLAVKCTNLEGSPDDLKRNKDQILREIKMMILARHKHVVDVHGVIDEERFIGLVMEHMPAGSFSDFIFNKKLPSLPMPLLLRMNYESSDGITYLHKLLKDRRIAHGDLKPQNILLTADLHCKVADFGGAAFSQNTRSYGTPTAPDKPGEGKEYTFVFTAPERLNGDCNRLTTSMDVYSFGVILFMSVARKYPEFLLIMTKVVNSENPFEDDIALFKKGLEENSEDLKITTLFESIMVKSVDKDPSKRPPMIRIRDQLQDQLKQIKLATLAQHVANVLPHVEIREVLLNKNDCRPINELYSKTKPGLSTASRGENENVNADNFSSKNVNVVRKEEDGIDSGYSTILVKMQTVKGKLVENGTDDANSQADKLFALIKSNSLSHDQALRVAYDIIKLTKGLPKEKFSCTIIKLLKSVSLIFKWIEKPCDKLKLIIECILRANVCVANFVMNLKMKEKICEKVISYLIDVREVIDMSGCDDDRLVVKTKAFRWLCLGLCYRQLKNNDQALNVNIKAVSALESVFGSDCNKLSVYASCCNNLAADYQIKGKPGKQLEYFLNSHYAKRETTDYEDEEKWRRDQFITLSNVCYMYENYTELSKRKAPEILDYLLQASQHLTGWALFQNEMMALRFALIMKRKPLQIEFCKKVVHKSSTLSAPSDRYFDLCYQAKCIVKSLLSEKLHELASSLLQCAIQWCKHIPEVDLLHKTYDDLSLIVCESSCPPKQLALISTGFVDEIVNDITRFQCHDKLDNLKALGRVLERFTRPNRRTRNYRQDLVSAVDLMRRYARETLGHSPQQRNRKGEVQYQIALCQNNLGNVKLAKAELLQAVEILQSVPVTHRNEEIINKCLQKIIELNENNPEEEEEEKKCRIS</sequence>
<evidence type="ECO:0000313" key="5">
    <source>
        <dbReference type="EMBL" id="CAK8694374.1"/>
    </source>
</evidence>
<reference evidence="5 6" key="1">
    <citation type="submission" date="2024-02" db="EMBL/GenBank/DDBJ databases">
        <authorList>
            <person name="Daric V."/>
            <person name="Darras S."/>
        </authorList>
    </citation>
    <scope>NUCLEOTIDE SEQUENCE [LARGE SCALE GENOMIC DNA]</scope>
</reference>
<accession>A0ABP0GRM0</accession>
<dbReference type="Pfam" id="PF00069">
    <property type="entry name" value="Pkinase"/>
    <property type="match status" value="1"/>
</dbReference>
<evidence type="ECO:0000259" key="4">
    <source>
        <dbReference type="PROSITE" id="PS50011"/>
    </source>
</evidence>
<protein>
    <recommendedName>
        <fullName evidence="4">Protein kinase domain-containing protein</fullName>
    </recommendedName>
</protein>